<evidence type="ECO:0000313" key="3">
    <source>
        <dbReference type="Proteomes" id="UP000799421"/>
    </source>
</evidence>
<dbReference type="EMBL" id="MU005969">
    <property type="protein sequence ID" value="KAF2861931.1"/>
    <property type="molecule type" value="Genomic_DNA"/>
</dbReference>
<protein>
    <submittedName>
        <fullName evidence="2">Uncharacterized protein</fullName>
    </submittedName>
</protein>
<proteinExistence type="predicted"/>
<keyword evidence="3" id="KW-1185">Reference proteome</keyword>
<feature type="region of interest" description="Disordered" evidence="1">
    <location>
        <begin position="94"/>
        <end position="125"/>
    </location>
</feature>
<reference evidence="2" key="1">
    <citation type="journal article" date="2020" name="Stud. Mycol.">
        <title>101 Dothideomycetes genomes: a test case for predicting lifestyles and emergence of pathogens.</title>
        <authorList>
            <person name="Haridas S."/>
            <person name="Albert R."/>
            <person name="Binder M."/>
            <person name="Bloem J."/>
            <person name="Labutti K."/>
            <person name="Salamov A."/>
            <person name="Andreopoulos B."/>
            <person name="Baker S."/>
            <person name="Barry K."/>
            <person name="Bills G."/>
            <person name="Bluhm B."/>
            <person name="Cannon C."/>
            <person name="Castanera R."/>
            <person name="Culley D."/>
            <person name="Daum C."/>
            <person name="Ezra D."/>
            <person name="Gonzalez J."/>
            <person name="Henrissat B."/>
            <person name="Kuo A."/>
            <person name="Liang C."/>
            <person name="Lipzen A."/>
            <person name="Lutzoni F."/>
            <person name="Magnuson J."/>
            <person name="Mondo S."/>
            <person name="Nolan M."/>
            <person name="Ohm R."/>
            <person name="Pangilinan J."/>
            <person name="Park H.-J."/>
            <person name="Ramirez L."/>
            <person name="Alfaro M."/>
            <person name="Sun H."/>
            <person name="Tritt A."/>
            <person name="Yoshinaga Y."/>
            <person name="Zwiers L.-H."/>
            <person name="Turgeon B."/>
            <person name="Goodwin S."/>
            <person name="Spatafora J."/>
            <person name="Crous P."/>
            <person name="Grigoriev I."/>
        </authorList>
    </citation>
    <scope>NUCLEOTIDE SEQUENCE</scope>
    <source>
        <strain evidence="2">CBS 480.64</strain>
    </source>
</reference>
<evidence type="ECO:0000256" key="1">
    <source>
        <dbReference type="SAM" id="MobiDB-lite"/>
    </source>
</evidence>
<feature type="compositionally biased region" description="Polar residues" evidence="1">
    <location>
        <begin position="99"/>
        <end position="108"/>
    </location>
</feature>
<name>A0A6A7C349_9PEZI</name>
<organism evidence="2 3">
    <name type="scientific">Piedraia hortae CBS 480.64</name>
    <dbReference type="NCBI Taxonomy" id="1314780"/>
    <lineage>
        <taxon>Eukaryota</taxon>
        <taxon>Fungi</taxon>
        <taxon>Dikarya</taxon>
        <taxon>Ascomycota</taxon>
        <taxon>Pezizomycotina</taxon>
        <taxon>Dothideomycetes</taxon>
        <taxon>Dothideomycetidae</taxon>
        <taxon>Capnodiales</taxon>
        <taxon>Piedraiaceae</taxon>
        <taxon>Piedraia</taxon>
    </lineage>
</organism>
<dbReference type="Proteomes" id="UP000799421">
    <property type="component" value="Unassembled WGS sequence"/>
</dbReference>
<evidence type="ECO:0000313" key="2">
    <source>
        <dbReference type="EMBL" id="KAF2861931.1"/>
    </source>
</evidence>
<accession>A0A6A7C349</accession>
<dbReference type="AlphaFoldDB" id="A0A6A7C349"/>
<sequence>MVTHTVDRKSLVGNHYTFSVTNTLRSISRPGSLPYLSSFHTLHCQFLTSFFRKQESHLLSLFSTQEKSSSQLLPSEMSSVRKYSANIKQAAQAVHGTYEPTSRASQAPASVEVEDADAMEAGNGAAHKYETDSIGADLDALSDLISPVSFRPA</sequence>
<gene>
    <name evidence="2" type="ORF">K470DRAFT_263304</name>
</gene>